<proteinExistence type="inferred from homology"/>
<evidence type="ECO:0000256" key="1">
    <source>
        <dbReference type="ARBA" id="ARBA00004479"/>
    </source>
</evidence>
<evidence type="ECO:0000256" key="4">
    <source>
        <dbReference type="ARBA" id="ARBA00022692"/>
    </source>
</evidence>
<keyword evidence="10" id="KW-0325">Glycoprotein</keyword>
<reference evidence="11" key="1">
    <citation type="submission" date="2023-07" db="EMBL/GenBank/DDBJ databases">
        <title>draft genome sequence of fig (Ficus carica).</title>
        <authorList>
            <person name="Takahashi T."/>
            <person name="Nishimura K."/>
        </authorList>
    </citation>
    <scope>NUCLEOTIDE SEQUENCE</scope>
</reference>
<comment type="similarity">
    <text evidence="2">Belongs to the RLP family.</text>
</comment>
<dbReference type="EMBL" id="BTGU01007634">
    <property type="protein sequence ID" value="GMN19950.1"/>
    <property type="molecule type" value="Genomic_DNA"/>
</dbReference>
<organism evidence="11 12">
    <name type="scientific">Ficus carica</name>
    <name type="common">Common fig</name>
    <dbReference type="NCBI Taxonomy" id="3494"/>
    <lineage>
        <taxon>Eukaryota</taxon>
        <taxon>Viridiplantae</taxon>
        <taxon>Streptophyta</taxon>
        <taxon>Embryophyta</taxon>
        <taxon>Tracheophyta</taxon>
        <taxon>Spermatophyta</taxon>
        <taxon>Magnoliopsida</taxon>
        <taxon>eudicotyledons</taxon>
        <taxon>Gunneridae</taxon>
        <taxon>Pentapetalae</taxon>
        <taxon>rosids</taxon>
        <taxon>fabids</taxon>
        <taxon>Rosales</taxon>
        <taxon>Moraceae</taxon>
        <taxon>Ficeae</taxon>
        <taxon>Ficus</taxon>
    </lineage>
</organism>
<dbReference type="AlphaFoldDB" id="A0AA87YXJ2"/>
<dbReference type="PANTHER" id="PTHR48063">
    <property type="entry name" value="LRR RECEPTOR-LIKE KINASE"/>
    <property type="match status" value="1"/>
</dbReference>
<keyword evidence="9" id="KW-0675">Receptor</keyword>
<dbReference type="Proteomes" id="UP001187192">
    <property type="component" value="Unassembled WGS sequence"/>
</dbReference>
<name>A0AA87YXJ2_FICCA</name>
<evidence type="ECO:0000313" key="11">
    <source>
        <dbReference type="EMBL" id="GMN19950.1"/>
    </source>
</evidence>
<dbReference type="Gene3D" id="3.80.10.10">
    <property type="entry name" value="Ribonuclease Inhibitor"/>
    <property type="match status" value="3"/>
</dbReference>
<evidence type="ECO:0000256" key="2">
    <source>
        <dbReference type="ARBA" id="ARBA00009592"/>
    </source>
</evidence>
<keyword evidence="7" id="KW-1133">Transmembrane helix</keyword>
<keyword evidence="5" id="KW-0732">Signal</keyword>
<evidence type="ECO:0000256" key="8">
    <source>
        <dbReference type="ARBA" id="ARBA00023136"/>
    </source>
</evidence>
<keyword evidence="4" id="KW-0812">Transmembrane</keyword>
<dbReference type="PANTHER" id="PTHR48063:SF101">
    <property type="entry name" value="LRR RECEPTOR-LIKE SERINE_THREONINE-PROTEIN KINASE FLS2"/>
    <property type="match status" value="1"/>
</dbReference>
<keyword evidence="3" id="KW-0433">Leucine-rich repeat</keyword>
<evidence type="ECO:0000256" key="5">
    <source>
        <dbReference type="ARBA" id="ARBA00022729"/>
    </source>
</evidence>
<evidence type="ECO:0000256" key="10">
    <source>
        <dbReference type="ARBA" id="ARBA00023180"/>
    </source>
</evidence>
<evidence type="ECO:0000256" key="9">
    <source>
        <dbReference type="ARBA" id="ARBA00023170"/>
    </source>
</evidence>
<keyword evidence="6" id="KW-0677">Repeat</keyword>
<accession>A0AA87YXJ2</accession>
<dbReference type="FunFam" id="3.80.10.10:FF:000111">
    <property type="entry name" value="LRR receptor-like serine/threonine-protein kinase ERECTA"/>
    <property type="match status" value="1"/>
</dbReference>
<dbReference type="InterPro" id="IPR032675">
    <property type="entry name" value="LRR_dom_sf"/>
</dbReference>
<dbReference type="Pfam" id="PF00560">
    <property type="entry name" value="LRR_1"/>
    <property type="match status" value="5"/>
</dbReference>
<dbReference type="SUPFAM" id="SSF52058">
    <property type="entry name" value="L domain-like"/>
    <property type="match status" value="2"/>
</dbReference>
<dbReference type="InterPro" id="IPR046956">
    <property type="entry name" value="RLP23-like"/>
</dbReference>
<sequence length="697" mass="78489">MLTSSPPGQAVMKIVARGDDQGGEINSALVELQYLEYLDLSLNDFQRIPRTLDNMICPKALPWLLNVSTNLVYFSPYDFNIYQGHPLSSYFEYLGTSLEYIDLSLNHLNGGIPKSWGDFCSLKTLRLFTYAVPLHDLLGSLTGCAADSLDILDLRFSGGLIPDVKIFPSLKELYLPNYNQLDGPFPNSLCQLSKLLVLNLENNLLTGPLHNLSNMSSLRELNLANNNNKLNNTLTESIGKLSYLKVPDLSPNTFTENLFELNLENNKLFGVIPHSLGSAEYLETSRLSRNNFTGPLPSSLKKCTFLRVLDVGENNLKGKIPTGLGERLTDLVVLRLKSNKFYGTMPPSLCPFRWIQELDVSLNNMPGAIPHAYTISIVNGDNIGYLKVIDLSSNRLTGEIPREMENLVRLVQLKLSRNNLNEAIPEKIGQLNNLDSLDLFRNQLSGNIPESLATICYLDYLDLSNNNLSGRIPIGTQLQSFNASWFAGNHELCGKPLTTFCPGDESLDSGGDDESNVEDGREWCDMSWYWMGIEVGCAVGFCGVCGNLWLNTSWGLAYFQFMNNLGDWLHVLIVVNWAKLKRSASVDKSTNNEPIHQSAMKKEVEKWLQVFVEKSAVSALYFPCNVVERNLLQSPLFSLWNRSFTFVGVLTRDSQKIFRAIFRSFLARWTRGADEQRPIWLIRKRAPSQFMNQQWNL</sequence>
<protein>
    <submittedName>
        <fullName evidence="11">Uncharacterized protein</fullName>
    </submittedName>
</protein>
<dbReference type="InterPro" id="IPR001611">
    <property type="entry name" value="Leu-rich_rpt"/>
</dbReference>
<evidence type="ECO:0000313" key="12">
    <source>
        <dbReference type="Proteomes" id="UP001187192"/>
    </source>
</evidence>
<comment type="caution">
    <text evidence="11">The sequence shown here is derived from an EMBL/GenBank/DDBJ whole genome shotgun (WGS) entry which is preliminary data.</text>
</comment>
<gene>
    <name evidence="11" type="ORF">TIFTF001_049969</name>
</gene>
<keyword evidence="8" id="KW-0472">Membrane</keyword>
<evidence type="ECO:0000256" key="3">
    <source>
        <dbReference type="ARBA" id="ARBA00022614"/>
    </source>
</evidence>
<keyword evidence="12" id="KW-1185">Reference proteome</keyword>
<evidence type="ECO:0000256" key="7">
    <source>
        <dbReference type="ARBA" id="ARBA00022989"/>
    </source>
</evidence>
<dbReference type="GO" id="GO:0016020">
    <property type="term" value="C:membrane"/>
    <property type="evidence" value="ECO:0007669"/>
    <property type="project" value="UniProtKB-SubCell"/>
</dbReference>
<evidence type="ECO:0000256" key="6">
    <source>
        <dbReference type="ARBA" id="ARBA00022737"/>
    </source>
</evidence>
<feature type="non-terminal residue" evidence="11">
    <location>
        <position position="1"/>
    </location>
</feature>
<comment type="subcellular location">
    <subcellularLocation>
        <location evidence="1">Membrane</location>
        <topology evidence="1">Single-pass type I membrane protein</topology>
    </subcellularLocation>
</comment>